<name>A0A1W5T856_KLEPN</name>
<keyword evidence="1" id="KW-0614">Plasmid</keyword>
<proteinExistence type="predicted"/>
<geneLocation type="plasmid" evidence="1">
    <name>pKp41M</name>
</geneLocation>
<dbReference type="EMBL" id="KY781949">
    <property type="protein sequence ID" value="ARF19211.1"/>
    <property type="molecule type" value="Genomic_DNA"/>
</dbReference>
<dbReference type="AlphaFoldDB" id="A0A1W5T856"/>
<gene>
    <name evidence="1" type="ORF">pKp41M_00002</name>
</gene>
<organism evidence="1">
    <name type="scientific">Klebsiella pneumoniae</name>
    <dbReference type="NCBI Taxonomy" id="573"/>
    <lineage>
        <taxon>Bacteria</taxon>
        <taxon>Pseudomonadati</taxon>
        <taxon>Pseudomonadota</taxon>
        <taxon>Gammaproteobacteria</taxon>
        <taxon>Enterobacterales</taxon>
        <taxon>Enterobacteriaceae</taxon>
        <taxon>Klebsiella/Raoultella group</taxon>
        <taxon>Klebsiella</taxon>
        <taxon>Klebsiella pneumoniae complex</taxon>
    </lineage>
</organism>
<reference evidence="1" key="1">
    <citation type="submission" date="2017-03" db="EMBL/GenBank/DDBJ databases">
        <title>Complete DNA Sequence of IncM1 Plasmid Bearing the Novel qnrE1 PMQR Variant and blaCTX-M-8 from Klebsiella pneumoniae.</title>
        <authorList>
            <person name="Cunha M.P.V."/>
            <person name="Cerdeira L."/>
            <person name="Lincopan N."/>
            <person name="Knobl T."/>
        </authorList>
    </citation>
    <scope>NUCLEOTIDE SEQUENCE</scope>
    <source>
        <strain evidence="1">Kp41</strain>
        <plasmid evidence="1">pKp41M</plasmid>
    </source>
</reference>
<protein>
    <submittedName>
        <fullName evidence="1">Uncharacterized protein</fullName>
    </submittedName>
</protein>
<evidence type="ECO:0000313" key="1">
    <source>
        <dbReference type="EMBL" id="ARF19211.1"/>
    </source>
</evidence>
<accession>A0A1W5T856</accession>
<sequence>MTWITAAKSILFSLLILKLTAETGVDCLKGIARYGRRFTCQTALQVTLWPHYPLATASGRCDVSGTPPAWVVALTSGVRVAALPSYGGVLSYIIHHAFFCRAVGSAGKSTVGQRRICPGGFCWTPCPAFAGC</sequence>